<protein>
    <submittedName>
        <fullName evidence="2">Uncharacterized protein</fullName>
    </submittedName>
</protein>
<keyword evidence="3" id="KW-1185">Reference proteome</keyword>
<evidence type="ECO:0000256" key="1">
    <source>
        <dbReference type="SAM" id="Phobius"/>
    </source>
</evidence>
<keyword evidence="1" id="KW-1133">Transmembrane helix</keyword>
<reference evidence="2 3" key="1">
    <citation type="submission" date="2018-06" db="EMBL/GenBank/DDBJ databases">
        <authorList>
            <consortium name="Pathogen Informatics"/>
            <person name="Doyle S."/>
        </authorList>
    </citation>
    <scope>NUCLEOTIDE SEQUENCE [LARGE SCALE GENOMIC DNA]</scope>
    <source>
        <strain evidence="2 3">NCTC10821</strain>
    </source>
</reference>
<dbReference type="RefSeq" id="WP_170314353.1">
    <property type="nucleotide sequence ID" value="NZ_AP022600.1"/>
</dbReference>
<organism evidence="2 3">
    <name type="scientific">Mycolicibacterium tokaiense</name>
    <dbReference type="NCBI Taxonomy" id="39695"/>
    <lineage>
        <taxon>Bacteria</taxon>
        <taxon>Bacillati</taxon>
        <taxon>Actinomycetota</taxon>
        <taxon>Actinomycetes</taxon>
        <taxon>Mycobacteriales</taxon>
        <taxon>Mycobacteriaceae</taxon>
        <taxon>Mycolicibacterium</taxon>
    </lineage>
</organism>
<evidence type="ECO:0000313" key="3">
    <source>
        <dbReference type="Proteomes" id="UP000254978"/>
    </source>
</evidence>
<dbReference type="EMBL" id="UGQT01000001">
    <property type="protein sequence ID" value="STZ57393.1"/>
    <property type="molecule type" value="Genomic_DNA"/>
</dbReference>
<name>A0A378TC25_9MYCO</name>
<keyword evidence="1" id="KW-0812">Transmembrane</keyword>
<proteinExistence type="predicted"/>
<accession>A0A378TC25</accession>
<dbReference type="AlphaFoldDB" id="A0A378TC25"/>
<feature type="transmembrane region" description="Helical" evidence="1">
    <location>
        <begin position="7"/>
        <end position="28"/>
    </location>
</feature>
<sequence length="54" mass="6343">MSNFVEASLVTALVFGIVAAIFALIYVWEKWGKGSELERRIDRFFDRLNNMFDR</sequence>
<dbReference type="Proteomes" id="UP000254978">
    <property type="component" value="Unassembled WGS sequence"/>
</dbReference>
<gene>
    <name evidence="2" type="ORF">NCTC10821_00893</name>
</gene>
<evidence type="ECO:0000313" key="2">
    <source>
        <dbReference type="EMBL" id="STZ57393.1"/>
    </source>
</evidence>
<keyword evidence="1" id="KW-0472">Membrane</keyword>